<evidence type="ECO:0000313" key="5">
    <source>
        <dbReference type="EMBL" id="TDN41589.1"/>
    </source>
</evidence>
<dbReference type="InterPro" id="IPR017871">
    <property type="entry name" value="ABC_transporter-like_CS"/>
</dbReference>
<dbReference type="GO" id="GO:0016887">
    <property type="term" value="F:ATP hydrolysis activity"/>
    <property type="evidence" value="ECO:0007669"/>
    <property type="project" value="InterPro"/>
</dbReference>
<reference evidence="5 6" key="1">
    <citation type="submission" date="2019-03" db="EMBL/GenBank/DDBJ databases">
        <title>Genomic analyses of the natural microbiome of Caenorhabditis elegans.</title>
        <authorList>
            <person name="Samuel B."/>
        </authorList>
    </citation>
    <scope>NUCLEOTIDE SEQUENCE [LARGE SCALE GENOMIC DNA]</scope>
    <source>
        <strain evidence="5 6">JUb65</strain>
    </source>
</reference>
<dbReference type="SUPFAM" id="SSF52540">
    <property type="entry name" value="P-loop containing nucleoside triphosphate hydrolases"/>
    <property type="match status" value="1"/>
</dbReference>
<evidence type="ECO:0000313" key="6">
    <source>
        <dbReference type="Proteomes" id="UP000295764"/>
    </source>
</evidence>
<keyword evidence="3 5" id="KW-0067">ATP-binding</keyword>
<dbReference type="GO" id="GO:0022857">
    <property type="term" value="F:transmembrane transporter activity"/>
    <property type="evidence" value="ECO:0007669"/>
    <property type="project" value="UniProtKB-ARBA"/>
</dbReference>
<dbReference type="CDD" id="cd03255">
    <property type="entry name" value="ABC_MJ0796_LolCDE_FtsE"/>
    <property type="match status" value="1"/>
</dbReference>
<dbReference type="PANTHER" id="PTHR24220">
    <property type="entry name" value="IMPORT ATP-BINDING PROTEIN"/>
    <property type="match status" value="1"/>
</dbReference>
<dbReference type="GO" id="GO:0005886">
    <property type="term" value="C:plasma membrane"/>
    <property type="evidence" value="ECO:0007669"/>
    <property type="project" value="TreeGrafter"/>
</dbReference>
<keyword evidence="1" id="KW-0813">Transport</keyword>
<dbReference type="EMBL" id="SNVW01000018">
    <property type="protein sequence ID" value="TDN41589.1"/>
    <property type="molecule type" value="Genomic_DNA"/>
</dbReference>
<dbReference type="PROSITE" id="PS50893">
    <property type="entry name" value="ABC_TRANSPORTER_2"/>
    <property type="match status" value="1"/>
</dbReference>
<evidence type="ECO:0000259" key="4">
    <source>
        <dbReference type="PROSITE" id="PS50893"/>
    </source>
</evidence>
<protein>
    <submittedName>
        <fullName evidence="5">Putative ABC transport system ATP-binding protein</fullName>
    </submittedName>
</protein>
<dbReference type="InterPro" id="IPR015854">
    <property type="entry name" value="ABC_transpr_LolD-like"/>
</dbReference>
<feature type="domain" description="ABC transporter" evidence="4">
    <location>
        <begin position="9"/>
        <end position="249"/>
    </location>
</feature>
<dbReference type="InterPro" id="IPR003593">
    <property type="entry name" value="AAA+_ATPase"/>
</dbReference>
<dbReference type="Gene3D" id="3.40.50.300">
    <property type="entry name" value="P-loop containing nucleotide triphosphate hydrolases"/>
    <property type="match status" value="1"/>
</dbReference>
<gene>
    <name evidence="5" type="ORF">EDF64_11835</name>
</gene>
<dbReference type="InterPro" id="IPR003439">
    <property type="entry name" value="ABC_transporter-like_ATP-bd"/>
</dbReference>
<organism evidence="5 6">
    <name type="scientific">Curtobacterium flaccumfaciens</name>
    <dbReference type="NCBI Taxonomy" id="2035"/>
    <lineage>
        <taxon>Bacteria</taxon>
        <taxon>Bacillati</taxon>
        <taxon>Actinomycetota</taxon>
        <taxon>Actinomycetes</taxon>
        <taxon>Micrococcales</taxon>
        <taxon>Microbacteriaceae</taxon>
        <taxon>Curtobacterium</taxon>
    </lineage>
</organism>
<accession>A0A4R6DCC5</accession>
<name>A0A4R6DCC5_9MICO</name>
<dbReference type="RefSeq" id="WP_071293007.1">
    <property type="nucleotide sequence ID" value="NZ_SNVW01000018.1"/>
</dbReference>
<dbReference type="GO" id="GO:0005524">
    <property type="term" value="F:ATP binding"/>
    <property type="evidence" value="ECO:0007669"/>
    <property type="project" value="UniProtKB-KW"/>
</dbReference>
<dbReference type="Proteomes" id="UP000295764">
    <property type="component" value="Unassembled WGS sequence"/>
</dbReference>
<dbReference type="STRING" id="2035.RU06_13340"/>
<dbReference type="PROSITE" id="PS00211">
    <property type="entry name" value="ABC_TRANSPORTER_1"/>
    <property type="match status" value="1"/>
</dbReference>
<dbReference type="FunFam" id="3.40.50.300:FF:000032">
    <property type="entry name" value="Export ABC transporter ATP-binding protein"/>
    <property type="match status" value="1"/>
</dbReference>
<dbReference type="Pfam" id="PF00005">
    <property type="entry name" value="ABC_tran"/>
    <property type="match status" value="1"/>
</dbReference>
<dbReference type="AlphaFoldDB" id="A0A4R6DCC5"/>
<dbReference type="InterPro" id="IPR027417">
    <property type="entry name" value="P-loop_NTPase"/>
</dbReference>
<dbReference type="PANTHER" id="PTHR24220:SF685">
    <property type="entry name" value="ABC TRANSPORTER RELATED"/>
    <property type="match status" value="1"/>
</dbReference>
<proteinExistence type="predicted"/>
<evidence type="ECO:0000256" key="3">
    <source>
        <dbReference type="ARBA" id="ARBA00022840"/>
    </source>
</evidence>
<sequence length="250" mass="26552">MTTSHAPIIRLDHVSKHYGDGARRVTALDDVSVDIGAGEFTAVMGPSGSGKSTLMHVAAGLDAVTDGRITIDGVDITGLGDKDLTELRRRRLGFVFQSFNLVPTLDVSENIRLPFLLGGHKPSREESAWIDQLVGMLGLGNRLTHRPHQLSGGQQQRVAIARALASRPAVVVADEPTGALDSRTGRDVLQILRGAVNDWGQSVVMVTHDPIAAANADRILFLADGRVVADRPAMDPAEISATMLGMEAAA</sequence>
<dbReference type="InterPro" id="IPR017911">
    <property type="entry name" value="MacB-like_ATP-bd"/>
</dbReference>
<keyword evidence="2" id="KW-0547">Nucleotide-binding</keyword>
<dbReference type="SMART" id="SM00382">
    <property type="entry name" value="AAA"/>
    <property type="match status" value="1"/>
</dbReference>
<dbReference type="OrthoDB" id="9802264at2"/>
<evidence type="ECO:0000256" key="1">
    <source>
        <dbReference type="ARBA" id="ARBA00022448"/>
    </source>
</evidence>
<comment type="caution">
    <text evidence="5">The sequence shown here is derived from an EMBL/GenBank/DDBJ whole genome shotgun (WGS) entry which is preliminary data.</text>
</comment>
<dbReference type="GO" id="GO:0098796">
    <property type="term" value="C:membrane protein complex"/>
    <property type="evidence" value="ECO:0007669"/>
    <property type="project" value="UniProtKB-ARBA"/>
</dbReference>
<evidence type="ECO:0000256" key="2">
    <source>
        <dbReference type="ARBA" id="ARBA00022741"/>
    </source>
</evidence>